<dbReference type="AlphaFoldDB" id="A0A6B3RR83"/>
<reference evidence="2 3" key="1">
    <citation type="submission" date="2020-02" db="EMBL/GenBank/DDBJ databases">
        <title>Rhodobacter algicola sp. nov., isolated from microalga culture.</title>
        <authorList>
            <person name="Park C.-Y."/>
        </authorList>
    </citation>
    <scope>NUCLEOTIDE SEQUENCE [LARGE SCALE GENOMIC DNA]</scope>
    <source>
        <strain evidence="2 3">ETT8</strain>
    </source>
</reference>
<protein>
    <recommendedName>
        <fullName evidence="4">DUF3618 domain-containing protein</fullName>
    </recommendedName>
</protein>
<comment type="caution">
    <text evidence="2">The sequence shown here is derived from an EMBL/GenBank/DDBJ whole genome shotgun (WGS) entry which is preliminary data.</text>
</comment>
<feature type="region of interest" description="Disordered" evidence="1">
    <location>
        <begin position="81"/>
        <end position="121"/>
    </location>
</feature>
<keyword evidence="3" id="KW-1185">Reference proteome</keyword>
<gene>
    <name evidence="2" type="ORF">G3572_09715</name>
</gene>
<feature type="region of interest" description="Disordered" evidence="1">
    <location>
        <begin position="280"/>
        <end position="312"/>
    </location>
</feature>
<sequence>MSDRAQHLENEIEAHRAGVEETLDKLKNRLSVDQMVDDVGHFLGVENVRETLHSAGRQVRENPMALALIGAGVAWLMMGKSQTSTHDPDDWRGESDTGYGGRSGDHWQSYSGGQDKLHDDDSSLAGKAMASVSDLGETLGEVPHMVRDAMGRAVEGVQSSVDTVKERAGSTVRPLTRSVSSQPLLVGAATFAMGAIMGSALPRTRTEDRLLGPQRQKMWTAAYQATGEMGERVTEAAKTTYAAAAEAARKEGLMPDGKGTTLAEKVEHVAQAAVDTAAEQIDPILHGDGVDSGADKDNAGKDSARKSKASGI</sequence>
<evidence type="ECO:0000313" key="2">
    <source>
        <dbReference type="EMBL" id="NEX46485.1"/>
    </source>
</evidence>
<feature type="compositionally biased region" description="Basic and acidic residues" evidence="1">
    <location>
        <begin position="86"/>
        <end position="95"/>
    </location>
</feature>
<dbReference type="EMBL" id="JAAIKE010000002">
    <property type="protein sequence ID" value="NEX46485.1"/>
    <property type="molecule type" value="Genomic_DNA"/>
</dbReference>
<name>A0A6B3RR83_9RHOB</name>
<dbReference type="RefSeq" id="WP_164611176.1">
    <property type="nucleotide sequence ID" value="NZ_JAAIKE010000002.1"/>
</dbReference>
<feature type="compositionally biased region" description="Basic and acidic residues" evidence="1">
    <location>
        <begin position="293"/>
        <end position="305"/>
    </location>
</feature>
<evidence type="ECO:0000256" key="1">
    <source>
        <dbReference type="SAM" id="MobiDB-lite"/>
    </source>
</evidence>
<accession>A0A6B3RR83</accession>
<organism evidence="2 3">
    <name type="scientific">Pseudotabrizicola algicola</name>
    <dbReference type="NCBI Taxonomy" id="2709381"/>
    <lineage>
        <taxon>Bacteria</taxon>
        <taxon>Pseudomonadati</taxon>
        <taxon>Pseudomonadota</taxon>
        <taxon>Alphaproteobacteria</taxon>
        <taxon>Rhodobacterales</taxon>
        <taxon>Paracoccaceae</taxon>
        <taxon>Pseudotabrizicola</taxon>
    </lineage>
</organism>
<proteinExistence type="predicted"/>
<evidence type="ECO:0008006" key="4">
    <source>
        <dbReference type="Google" id="ProtNLM"/>
    </source>
</evidence>
<dbReference type="Proteomes" id="UP000481421">
    <property type="component" value="Unassembled WGS sequence"/>
</dbReference>
<evidence type="ECO:0000313" key="3">
    <source>
        <dbReference type="Proteomes" id="UP000481421"/>
    </source>
</evidence>